<evidence type="ECO:0000256" key="2">
    <source>
        <dbReference type="RuleBase" id="RU362119"/>
    </source>
</evidence>
<keyword evidence="1" id="KW-0732">Signal</keyword>
<dbReference type="PROSITE" id="PS00785">
    <property type="entry name" value="5_NUCLEOTIDASE_1"/>
    <property type="match status" value="1"/>
</dbReference>
<evidence type="ECO:0000259" key="3">
    <source>
        <dbReference type="Pfam" id="PF00149"/>
    </source>
</evidence>
<dbReference type="InterPro" id="IPR036907">
    <property type="entry name" value="5'-Nucleotdase_C_sf"/>
</dbReference>
<comment type="caution">
    <text evidence="5">The sequence shown here is derived from an EMBL/GenBank/DDBJ whole genome shotgun (WGS) entry which is preliminary data.</text>
</comment>
<dbReference type="Gene3D" id="3.90.780.10">
    <property type="entry name" value="5'-Nucleotidase, C-terminal domain"/>
    <property type="match status" value="1"/>
</dbReference>
<feature type="domain" description="Calcineurin-like phosphoesterase" evidence="3">
    <location>
        <begin position="11"/>
        <end position="208"/>
    </location>
</feature>
<dbReference type="InterPro" id="IPR006179">
    <property type="entry name" value="5_nucleotidase/apyrase"/>
</dbReference>
<dbReference type="Pfam" id="PF02872">
    <property type="entry name" value="5_nucleotid_C"/>
    <property type="match status" value="1"/>
</dbReference>
<evidence type="ECO:0000313" key="5">
    <source>
        <dbReference type="EMBL" id="OMF54591.1"/>
    </source>
</evidence>
<protein>
    <submittedName>
        <fullName evidence="5">Multifunctional 2',3'-cyclic-nucleotide 2'-phosphodiesterase/5'-nucleotidase/3'-nucleotidase</fullName>
    </submittedName>
</protein>
<dbReference type="Pfam" id="PF00149">
    <property type="entry name" value="Metallophos"/>
    <property type="match status" value="1"/>
</dbReference>
<dbReference type="GO" id="GO:0009166">
    <property type="term" value="P:nucleotide catabolic process"/>
    <property type="evidence" value="ECO:0007669"/>
    <property type="project" value="InterPro"/>
</dbReference>
<dbReference type="InterPro" id="IPR008334">
    <property type="entry name" value="5'-Nucleotdase_C"/>
</dbReference>
<dbReference type="GO" id="GO:0030288">
    <property type="term" value="C:outer membrane-bounded periplasmic space"/>
    <property type="evidence" value="ECO:0007669"/>
    <property type="project" value="TreeGrafter"/>
</dbReference>
<organism evidence="5 6">
    <name type="scientific">Paenibacillus rhizosphaerae</name>
    <dbReference type="NCBI Taxonomy" id="297318"/>
    <lineage>
        <taxon>Bacteria</taxon>
        <taxon>Bacillati</taxon>
        <taxon>Bacillota</taxon>
        <taxon>Bacilli</taxon>
        <taxon>Bacillales</taxon>
        <taxon>Paenibacillaceae</taxon>
        <taxon>Paenibacillus</taxon>
    </lineage>
</organism>
<dbReference type="PRINTS" id="PR01607">
    <property type="entry name" value="APYRASEFAMLY"/>
</dbReference>
<dbReference type="AlphaFoldDB" id="A0A1R1ES18"/>
<dbReference type="GO" id="GO:0000166">
    <property type="term" value="F:nucleotide binding"/>
    <property type="evidence" value="ECO:0007669"/>
    <property type="project" value="UniProtKB-KW"/>
</dbReference>
<dbReference type="Gene3D" id="3.60.21.10">
    <property type="match status" value="1"/>
</dbReference>
<dbReference type="GO" id="GO:0008768">
    <property type="term" value="F:UDP-sugar diphosphatase activity"/>
    <property type="evidence" value="ECO:0007669"/>
    <property type="project" value="TreeGrafter"/>
</dbReference>
<sequence>MMLQNQAKSITILHTNDIHSHFETVSSIAALAAAERAQAAESPLLLVDIGDHMDRTAVETEGTMGQTNIDILNLTGYEAVTIGNNEGLTFTPDVLERLYAGLQSPVICCNIHEQLSSAPPAWMKKRVILDKDGIRIGLTGATAPFADFYKLLGWDALEPLQALQEQVEALRPEADIVIVLSHLGLSTDRLMAERIPGIDLILGGHTHHLLEEPLRIGDTVLCAAGKYGQYVGKVVMTQQDDGRFRVIEGGCQPIDTNLLDETVSRALGIHRERAEEALKEPVAVTDRPLSLTHTGESPFGNLLAQSVRQFTGAELSLVNTGQLLGDLPEGEITAGLLHELCPSPINPCVVSLKGEHIRRSLEESLLPEYWSKEIRGFGFRGNVLGNIAVDGIEVLYDPSRIPYDRIVQISLQGEPLRDDRMYTVGTLDMFTFGTGYEQISRGEDPKYLLPEFLRDLLRLELQRPGSLDTCGKHRWIEVV</sequence>
<gene>
    <name evidence="5" type="ORF">BK138_15620</name>
</gene>
<evidence type="ECO:0000256" key="1">
    <source>
        <dbReference type="ARBA" id="ARBA00022729"/>
    </source>
</evidence>
<reference evidence="5 6" key="1">
    <citation type="submission" date="2016-11" db="EMBL/GenBank/DDBJ databases">
        <title>Paenibacillus species isolates.</title>
        <authorList>
            <person name="Beno S.M."/>
        </authorList>
    </citation>
    <scope>NUCLEOTIDE SEQUENCE [LARGE SCALE GENOMIC DNA]</scope>
    <source>
        <strain evidence="5 6">FSL R5-0378</strain>
    </source>
</reference>
<proteinExistence type="inferred from homology"/>
<keyword evidence="6" id="KW-1185">Reference proteome</keyword>
<dbReference type="PANTHER" id="PTHR11575">
    <property type="entry name" value="5'-NUCLEOTIDASE-RELATED"/>
    <property type="match status" value="1"/>
</dbReference>
<dbReference type="GO" id="GO:0046872">
    <property type="term" value="F:metal ion binding"/>
    <property type="evidence" value="ECO:0007669"/>
    <property type="project" value="InterPro"/>
</dbReference>
<name>A0A1R1ES18_9BACL</name>
<dbReference type="InterPro" id="IPR004843">
    <property type="entry name" value="Calcineurin-like_PHP"/>
</dbReference>
<dbReference type="Proteomes" id="UP000187172">
    <property type="component" value="Unassembled WGS sequence"/>
</dbReference>
<feature type="domain" description="5'-Nucleotidase C-terminal" evidence="4">
    <location>
        <begin position="292"/>
        <end position="429"/>
    </location>
</feature>
<dbReference type="SUPFAM" id="SSF55816">
    <property type="entry name" value="5'-nucleotidase (syn. UDP-sugar hydrolase), C-terminal domain"/>
    <property type="match status" value="1"/>
</dbReference>
<keyword evidence="2" id="KW-0547">Nucleotide-binding</keyword>
<accession>A0A1R1ES18</accession>
<evidence type="ECO:0000313" key="6">
    <source>
        <dbReference type="Proteomes" id="UP000187172"/>
    </source>
</evidence>
<dbReference type="EMBL" id="MRTP01000003">
    <property type="protein sequence ID" value="OMF54591.1"/>
    <property type="molecule type" value="Genomic_DNA"/>
</dbReference>
<dbReference type="InterPro" id="IPR029052">
    <property type="entry name" value="Metallo-depent_PP-like"/>
</dbReference>
<dbReference type="InterPro" id="IPR006146">
    <property type="entry name" value="5'-Nucleotdase_CS"/>
</dbReference>
<dbReference type="GO" id="GO:0008253">
    <property type="term" value="F:5'-nucleotidase activity"/>
    <property type="evidence" value="ECO:0007669"/>
    <property type="project" value="TreeGrafter"/>
</dbReference>
<dbReference type="SUPFAM" id="SSF56300">
    <property type="entry name" value="Metallo-dependent phosphatases"/>
    <property type="match status" value="1"/>
</dbReference>
<comment type="similarity">
    <text evidence="2">Belongs to the 5'-nucleotidase family.</text>
</comment>
<dbReference type="STRING" id="297318.BK138_15620"/>
<evidence type="ECO:0000259" key="4">
    <source>
        <dbReference type="Pfam" id="PF02872"/>
    </source>
</evidence>
<keyword evidence="2" id="KW-0378">Hydrolase</keyword>
<dbReference type="PANTHER" id="PTHR11575:SF23">
    <property type="entry name" value="5-NUCLEOTIDASE FAMILY PROTEIN"/>
    <property type="match status" value="1"/>
</dbReference>
<dbReference type="CDD" id="cd00845">
    <property type="entry name" value="MPP_UshA_N_like"/>
    <property type="match status" value="1"/>
</dbReference>